<dbReference type="PANTHER" id="PTHR30619:SF1">
    <property type="entry name" value="RECOMBINATION PROTEIN 2"/>
    <property type="match status" value="1"/>
</dbReference>
<feature type="transmembrane region" description="Helical" evidence="6">
    <location>
        <begin position="32"/>
        <end position="50"/>
    </location>
</feature>
<evidence type="ECO:0000256" key="2">
    <source>
        <dbReference type="ARBA" id="ARBA00022475"/>
    </source>
</evidence>
<keyword evidence="3 6" id="KW-0812">Transmembrane</keyword>
<feature type="transmembrane region" description="Helical" evidence="6">
    <location>
        <begin position="510"/>
        <end position="529"/>
    </location>
</feature>
<sequence>MRFVNTVILVILIGVASGIALSEVIPISWQVSLLVFITFIVTLILHQLLALKQYKFSKGFELHTFVASFFCGILLVNLHNPTSERSHYTYQLLENKPYILQAEIIERISKQDYGITYKARLHSADGKAMSGNLLCFFPSKIVKNCSLDSLPLQRDTQITFIGTCQTIAPPQYQFQFNYKRYMEHKYVHWRAKVLSYSDKNTVVTVSSVRGFADKIRSKLKTVLEDSFPRDTSAILKTLLLGDRSDLDQETYQNYINAGAVHILAISGLHVGIITWILLLFLRKLPNMGGYRYVRYAILLLGLGSFAFIAGLSPSVLRATIMFLFIGWAQLLNRRVGRFDALMISMLLLLLCNPYNLYDVGFQLSYGAVFSILTFYPWLKQLWEPKNKFLNAVWSLLLVSFSAQIIVLPLSLYYFHQFPVLFFLSNLIVVPLLYPVLVGGIFALLLGVLGVLPSILVSSLNELVHLMGHFTRIIANQEEFIVRNIHFNTTLFLFSLLIVFSLLLFRHFAHYKTFLVMMITVFLFQGMLFYDKYTLENSEEMLILGRGRQKSVVIRQGAHIEVFQQDTLSPVAVRSYIRSQGLQDVHRQPMTSLLHFHKKNYLLLDVLGIYPQSRQAEIDSVIFLQRPKINFQRMEQQLFLQQGEHHI</sequence>
<evidence type="ECO:0000256" key="5">
    <source>
        <dbReference type="ARBA" id="ARBA00023136"/>
    </source>
</evidence>
<keyword evidence="11" id="KW-1185">Reference proteome</keyword>
<evidence type="ECO:0000256" key="4">
    <source>
        <dbReference type="ARBA" id="ARBA00022989"/>
    </source>
</evidence>
<dbReference type="EMBL" id="LT906449">
    <property type="protein sequence ID" value="SNV16145.1"/>
    <property type="molecule type" value="Genomic_DNA"/>
</dbReference>
<gene>
    <name evidence="9" type="ORF">AXF12_09560</name>
    <name evidence="10" type="ORF">SAMEA44541418_02249</name>
</gene>
<feature type="transmembrane region" description="Helical" evidence="6">
    <location>
        <begin position="435"/>
        <end position="463"/>
    </location>
</feature>
<evidence type="ECO:0000313" key="9">
    <source>
        <dbReference type="EMBL" id="AMD85736.1"/>
    </source>
</evidence>
<dbReference type="Pfam" id="PF03772">
    <property type="entry name" value="Competence"/>
    <property type="match status" value="1"/>
</dbReference>
<feature type="transmembrane region" description="Helical" evidence="6">
    <location>
        <begin position="258"/>
        <end position="280"/>
    </location>
</feature>
<evidence type="ECO:0000256" key="1">
    <source>
        <dbReference type="ARBA" id="ARBA00004651"/>
    </source>
</evidence>
<evidence type="ECO:0000259" key="8">
    <source>
        <dbReference type="Pfam" id="PF13567"/>
    </source>
</evidence>
<dbReference type="InterPro" id="IPR025405">
    <property type="entry name" value="DUF4131"/>
</dbReference>
<dbReference type="Proteomes" id="UP000215539">
    <property type="component" value="Chromosome 1"/>
</dbReference>
<dbReference type="EMBL" id="CP014227">
    <property type="protein sequence ID" value="AMD85736.1"/>
    <property type="molecule type" value="Genomic_DNA"/>
</dbReference>
<feature type="transmembrane region" description="Helical" evidence="6">
    <location>
        <begin position="361"/>
        <end position="378"/>
    </location>
</feature>
<evidence type="ECO:0000259" key="7">
    <source>
        <dbReference type="Pfam" id="PF03772"/>
    </source>
</evidence>
<name>A0AAX2H1V1_9FLAO</name>
<dbReference type="Pfam" id="PF13567">
    <property type="entry name" value="DUF4131"/>
    <property type="match status" value="1"/>
</dbReference>
<feature type="domain" description="DUF4131" evidence="8">
    <location>
        <begin position="25"/>
        <end position="194"/>
    </location>
</feature>
<evidence type="ECO:0000313" key="11">
    <source>
        <dbReference type="Proteomes" id="UP000065822"/>
    </source>
</evidence>
<feature type="transmembrane region" description="Helical" evidence="6">
    <location>
        <begin position="484"/>
        <end position="504"/>
    </location>
</feature>
<evidence type="ECO:0000256" key="3">
    <source>
        <dbReference type="ARBA" id="ARBA00022692"/>
    </source>
</evidence>
<keyword evidence="5 6" id="KW-0472">Membrane</keyword>
<comment type="subcellular location">
    <subcellularLocation>
        <location evidence="1">Cell membrane</location>
        <topology evidence="1">Multi-pass membrane protein</topology>
    </subcellularLocation>
</comment>
<keyword evidence="4 6" id="KW-1133">Transmembrane helix</keyword>
<proteinExistence type="predicted"/>
<feature type="domain" description="ComEC/Rec2-related protein" evidence="7">
    <location>
        <begin position="238"/>
        <end position="503"/>
    </location>
</feature>
<feature type="transmembrane region" description="Helical" evidence="6">
    <location>
        <begin position="390"/>
        <end position="415"/>
    </location>
</feature>
<evidence type="ECO:0000313" key="10">
    <source>
        <dbReference type="EMBL" id="SNV16145.1"/>
    </source>
</evidence>
<organism evidence="10 12">
    <name type="scientific">Capnocytophaga haemolytica</name>
    <dbReference type="NCBI Taxonomy" id="45243"/>
    <lineage>
        <taxon>Bacteria</taxon>
        <taxon>Pseudomonadati</taxon>
        <taxon>Bacteroidota</taxon>
        <taxon>Flavobacteriia</taxon>
        <taxon>Flavobacteriales</taxon>
        <taxon>Flavobacteriaceae</taxon>
        <taxon>Capnocytophaga</taxon>
    </lineage>
</organism>
<feature type="transmembrane region" description="Helical" evidence="6">
    <location>
        <begin position="292"/>
        <end position="309"/>
    </location>
</feature>
<evidence type="ECO:0000256" key="6">
    <source>
        <dbReference type="SAM" id="Phobius"/>
    </source>
</evidence>
<dbReference type="NCBIfam" id="TIGR00360">
    <property type="entry name" value="ComEC_N-term"/>
    <property type="match status" value="1"/>
</dbReference>
<dbReference type="RefSeq" id="WP_066430612.1">
    <property type="nucleotide sequence ID" value="NZ_CP014227.1"/>
</dbReference>
<accession>A0AAX2H1V1</accession>
<evidence type="ECO:0000313" key="12">
    <source>
        <dbReference type="Proteomes" id="UP000215539"/>
    </source>
</evidence>
<reference evidence="10 12" key="2">
    <citation type="submission" date="2017-06" db="EMBL/GenBank/DDBJ databases">
        <authorList>
            <consortium name="Pathogen Informatics"/>
        </authorList>
    </citation>
    <scope>NUCLEOTIDE SEQUENCE [LARGE SCALE GENOMIC DNA]</scope>
    <source>
        <strain evidence="10 12">NCTC12947</strain>
    </source>
</reference>
<dbReference type="Proteomes" id="UP000065822">
    <property type="component" value="Chromosome"/>
</dbReference>
<dbReference type="PANTHER" id="PTHR30619">
    <property type="entry name" value="DNA INTERNALIZATION/COMPETENCE PROTEIN COMEC/REC2"/>
    <property type="match status" value="1"/>
</dbReference>
<dbReference type="AlphaFoldDB" id="A0AAX2H1V1"/>
<dbReference type="KEGG" id="chg:AXF12_09560"/>
<feature type="transmembrane region" description="Helical" evidence="6">
    <location>
        <begin position="338"/>
        <end position="355"/>
    </location>
</feature>
<protein>
    <submittedName>
        <fullName evidence="9 10">Competence protein</fullName>
    </submittedName>
</protein>
<keyword evidence="2" id="KW-1003">Cell membrane</keyword>
<dbReference type="InterPro" id="IPR004477">
    <property type="entry name" value="ComEC_N"/>
</dbReference>
<reference evidence="9 11" key="1">
    <citation type="submission" date="2016-02" db="EMBL/GenBank/DDBJ databases">
        <authorList>
            <person name="Holder M.E."/>
            <person name="Ajami N.J."/>
            <person name="Petrosino J.F."/>
        </authorList>
    </citation>
    <scope>NUCLEOTIDE SEQUENCE [LARGE SCALE GENOMIC DNA]</scope>
    <source>
        <strain evidence="9 11">CCUG 32990</strain>
    </source>
</reference>
<dbReference type="GO" id="GO:0005886">
    <property type="term" value="C:plasma membrane"/>
    <property type="evidence" value="ECO:0007669"/>
    <property type="project" value="UniProtKB-SubCell"/>
</dbReference>
<dbReference type="InterPro" id="IPR052159">
    <property type="entry name" value="Competence_DNA_uptake"/>
</dbReference>